<name>E3BM03_9VIBR</name>
<dbReference type="GO" id="GO:0005829">
    <property type="term" value="C:cytosol"/>
    <property type="evidence" value="ECO:0007669"/>
    <property type="project" value="TreeGrafter"/>
</dbReference>
<dbReference type="eggNOG" id="COG0585">
    <property type="taxonomic scope" value="Bacteria"/>
</dbReference>
<dbReference type="InterPro" id="IPR020103">
    <property type="entry name" value="PsdUridine_synth_cat_dom_sf"/>
</dbReference>
<dbReference type="PROSITE" id="PS01268">
    <property type="entry name" value="UPF0024"/>
    <property type="match status" value="1"/>
</dbReference>
<dbReference type="InterPro" id="IPR050170">
    <property type="entry name" value="TruD_pseudoU_synthase"/>
</dbReference>
<evidence type="ECO:0000259" key="5">
    <source>
        <dbReference type="PROSITE" id="PS50984"/>
    </source>
</evidence>
<comment type="caution">
    <text evidence="6">The sequence shown here is derived from an EMBL/GenBank/DDBJ whole genome shotgun (WGS) entry which is preliminary data.</text>
</comment>
<dbReference type="PANTHER" id="PTHR47811:SF1">
    <property type="entry name" value="TRNA PSEUDOURIDINE SYNTHASE D"/>
    <property type="match status" value="1"/>
</dbReference>
<comment type="similarity">
    <text evidence="1 4">Belongs to the pseudouridine synthase TruD family.</text>
</comment>
<dbReference type="InterPro" id="IPR011760">
    <property type="entry name" value="PsdUridine_synth_TruD_insert"/>
</dbReference>
<dbReference type="NCBIfam" id="TIGR00094">
    <property type="entry name" value="tRNA_TruD_broad"/>
    <property type="match status" value="1"/>
</dbReference>
<evidence type="ECO:0000313" key="6">
    <source>
        <dbReference type="EMBL" id="EFP95931.1"/>
    </source>
</evidence>
<evidence type="ECO:0000256" key="2">
    <source>
        <dbReference type="ARBA" id="ARBA00022694"/>
    </source>
</evidence>
<feature type="domain" description="TRUD" evidence="5">
    <location>
        <begin position="158"/>
        <end position="305"/>
    </location>
</feature>
<dbReference type="NCBIfam" id="NF002155">
    <property type="entry name" value="PRK00984.1-4"/>
    <property type="match status" value="1"/>
</dbReference>
<keyword evidence="2 4" id="KW-0819">tRNA processing</keyword>
<dbReference type="PANTHER" id="PTHR47811">
    <property type="entry name" value="TRNA PSEUDOURIDINE SYNTHASE D"/>
    <property type="match status" value="1"/>
</dbReference>
<evidence type="ECO:0000256" key="4">
    <source>
        <dbReference type="HAMAP-Rule" id="MF_01082"/>
    </source>
</evidence>
<dbReference type="PROSITE" id="PS50984">
    <property type="entry name" value="TRUD"/>
    <property type="match status" value="1"/>
</dbReference>
<dbReference type="Gene3D" id="3.30.2350.20">
    <property type="entry name" value="TruD, catalytic domain"/>
    <property type="match status" value="1"/>
</dbReference>
<accession>E3BM03</accession>
<dbReference type="InterPro" id="IPR043165">
    <property type="entry name" value="TruD_insert_sf"/>
</dbReference>
<dbReference type="Pfam" id="PF01142">
    <property type="entry name" value="TruD"/>
    <property type="match status" value="2"/>
</dbReference>
<feature type="active site" description="Nucleophile" evidence="4">
    <location>
        <position position="81"/>
    </location>
</feature>
<dbReference type="EC" id="5.4.99.27" evidence="4"/>
<evidence type="ECO:0000313" key="7">
    <source>
        <dbReference type="Proteomes" id="UP000002943"/>
    </source>
</evidence>
<keyword evidence="7" id="KW-1185">Reference proteome</keyword>
<evidence type="ECO:0000256" key="1">
    <source>
        <dbReference type="ARBA" id="ARBA00007953"/>
    </source>
</evidence>
<dbReference type="InterPro" id="IPR020119">
    <property type="entry name" value="PsdUridine_synth_TruD_CS"/>
</dbReference>
<reference evidence="6 7" key="1">
    <citation type="journal article" date="2012" name="Int. J. Syst. Evol. Microbiol.">
        <title>Vibrio caribbeanicus sp. nov., isolated from the marine sponge Scleritoderma cyanea.</title>
        <authorList>
            <person name="Hoffmann M."/>
            <person name="Monday S.R."/>
            <person name="Allard M.W."/>
            <person name="Strain E.A."/>
            <person name="Whittaker P."/>
            <person name="Naum M."/>
            <person name="McCarthy P.J."/>
            <person name="Lopez J.V."/>
            <person name="Fischer M."/>
            <person name="Brown E.W."/>
        </authorList>
    </citation>
    <scope>NUCLEOTIDE SEQUENCE [LARGE SCALE GENOMIC DNA]</scope>
    <source>
        <strain evidence="6 7">ATCC BAA-2122</strain>
    </source>
</reference>
<gene>
    <name evidence="4 6" type="primary">truD</name>
    <name evidence="6" type="ORF">VIBC2010_01608</name>
</gene>
<dbReference type="AlphaFoldDB" id="E3BM03"/>
<dbReference type="GO" id="GO:0003723">
    <property type="term" value="F:RNA binding"/>
    <property type="evidence" value="ECO:0007669"/>
    <property type="project" value="InterPro"/>
</dbReference>
<dbReference type="SUPFAM" id="SSF55120">
    <property type="entry name" value="Pseudouridine synthase"/>
    <property type="match status" value="1"/>
</dbReference>
<organism evidence="6 7">
    <name type="scientific">Vibrio caribbeanicus ATCC BAA-2122</name>
    <dbReference type="NCBI Taxonomy" id="796620"/>
    <lineage>
        <taxon>Bacteria</taxon>
        <taxon>Pseudomonadati</taxon>
        <taxon>Pseudomonadota</taxon>
        <taxon>Gammaproteobacteria</taxon>
        <taxon>Vibrionales</taxon>
        <taxon>Vibrionaceae</taxon>
        <taxon>Vibrio</taxon>
    </lineage>
</organism>
<dbReference type="InterPro" id="IPR001656">
    <property type="entry name" value="PsdUridine_synth_TruD"/>
</dbReference>
<comment type="function">
    <text evidence="4">Responsible for synthesis of pseudouridine from uracil-13 in transfer RNAs.</text>
</comment>
<protein>
    <recommendedName>
        <fullName evidence="4">tRNA pseudouridine synthase D</fullName>
        <ecNumber evidence="4">5.4.99.27</ecNumber>
    </recommendedName>
    <alternativeName>
        <fullName evidence="4">tRNA pseudouridine(13) synthase</fullName>
    </alternativeName>
    <alternativeName>
        <fullName evidence="4">tRNA pseudouridylate synthase D</fullName>
    </alternativeName>
    <alternativeName>
        <fullName evidence="4">tRNA-uridine isomerase D</fullName>
    </alternativeName>
</protein>
<dbReference type="Proteomes" id="UP000002943">
    <property type="component" value="Unassembled WGS sequence"/>
</dbReference>
<dbReference type="STRING" id="796620.VIBC2010_01608"/>
<keyword evidence="3 4" id="KW-0413">Isomerase</keyword>
<dbReference type="RefSeq" id="WP_009602092.1">
    <property type="nucleotide sequence ID" value="NZ_AEIU01000083.1"/>
</dbReference>
<dbReference type="GO" id="GO:0031119">
    <property type="term" value="P:tRNA pseudouridine synthesis"/>
    <property type="evidence" value="ECO:0007669"/>
    <property type="project" value="UniProtKB-UniRule"/>
</dbReference>
<dbReference type="OrthoDB" id="1550679at2"/>
<dbReference type="GO" id="GO:0160150">
    <property type="term" value="F:tRNA pseudouridine(13) synthase activity"/>
    <property type="evidence" value="ECO:0007669"/>
    <property type="project" value="UniProtKB-EC"/>
</dbReference>
<evidence type="ECO:0000256" key="3">
    <source>
        <dbReference type="ARBA" id="ARBA00023235"/>
    </source>
</evidence>
<sequence>MSDHLSSLAYLNGKPKAQGKLKMKHEDFCVSENLSFEPSGHGEHLMLRIRKMGENTSFVANELAKACGVKSRDVSWAGLKDRHAVTEQWFSIYLPKSESPDFSLFLTRYPQVEILKTTRHHKKIRPGDLDGNEFKIVISEVTNVEDVLQRLEKVSRGGVPNYFGNQRFGHGGNNLVEARRWGRENVRTRNAQKRSLYLSAARSWIFNTIVSARVKKEILNLALLGDIVERNQELVLVTKENIEIVNHDLVRGFGRVTAAMAGDNSLPTESDALNLEQPFLDAETDLMSLIRGNRMQHDRRSCILIPQDMQWSTDKDSVTLQFSLTSGSFATSVVRELVNEIEVERTYK</sequence>
<dbReference type="Gene3D" id="3.30.2340.10">
    <property type="entry name" value="TruD, insertion domain"/>
    <property type="match status" value="1"/>
</dbReference>
<proteinExistence type="inferred from homology"/>
<dbReference type="InterPro" id="IPR042214">
    <property type="entry name" value="TruD_catalytic"/>
</dbReference>
<comment type="catalytic activity">
    <reaction evidence="4">
        <text>uridine(13) in tRNA = pseudouridine(13) in tRNA</text>
        <dbReference type="Rhea" id="RHEA:42540"/>
        <dbReference type="Rhea" id="RHEA-COMP:10105"/>
        <dbReference type="Rhea" id="RHEA-COMP:10106"/>
        <dbReference type="ChEBI" id="CHEBI:65314"/>
        <dbReference type="ChEBI" id="CHEBI:65315"/>
        <dbReference type="EC" id="5.4.99.27"/>
    </reaction>
</comment>
<dbReference type="HAMAP" id="MF_01082">
    <property type="entry name" value="TruD"/>
    <property type="match status" value="1"/>
</dbReference>
<dbReference type="CDD" id="cd02575">
    <property type="entry name" value="PseudoU_synth_EcTruD"/>
    <property type="match status" value="1"/>
</dbReference>
<dbReference type="EMBL" id="AEIU01000083">
    <property type="protein sequence ID" value="EFP95931.1"/>
    <property type="molecule type" value="Genomic_DNA"/>
</dbReference>